<keyword evidence="7" id="KW-1185">Reference proteome</keyword>
<sequence length="140" mass="15584">MSATLEGRCLCGDVSITLSDWTPEISACHCRLCRCAGGGLMAGFDAPAEAVTVRGEVRRFRATDFAERAFCPRCGTNLWLRDDDGDYELSPGLFEAAGRFPLIREVYADCAQRFARLAGDHPRISRAEYESHHKHVETDR</sequence>
<keyword evidence="4" id="KW-0456">Lyase</keyword>
<organism evidence="6 7">
    <name type="scientific">Paracoccus stylophorae</name>
    <dbReference type="NCBI Taxonomy" id="659350"/>
    <lineage>
        <taxon>Bacteria</taxon>
        <taxon>Pseudomonadati</taxon>
        <taxon>Pseudomonadota</taxon>
        <taxon>Alphaproteobacteria</taxon>
        <taxon>Rhodobacterales</taxon>
        <taxon>Paracoccaceae</taxon>
        <taxon>Paracoccus</taxon>
    </lineage>
</organism>
<evidence type="ECO:0000259" key="5">
    <source>
        <dbReference type="PROSITE" id="PS51891"/>
    </source>
</evidence>
<dbReference type="InterPro" id="IPR006913">
    <property type="entry name" value="CENP-V/GFA"/>
</dbReference>
<dbReference type="PROSITE" id="PS51891">
    <property type="entry name" value="CENP_V_GFA"/>
    <property type="match status" value="1"/>
</dbReference>
<dbReference type="Pfam" id="PF04828">
    <property type="entry name" value="GFA"/>
    <property type="match status" value="1"/>
</dbReference>
<evidence type="ECO:0000256" key="1">
    <source>
        <dbReference type="ARBA" id="ARBA00005495"/>
    </source>
</evidence>
<dbReference type="SUPFAM" id="SSF51316">
    <property type="entry name" value="Mss4-like"/>
    <property type="match status" value="1"/>
</dbReference>
<dbReference type="InterPro" id="IPR011057">
    <property type="entry name" value="Mss4-like_sf"/>
</dbReference>
<reference evidence="6 7" key="1">
    <citation type="submission" date="2021-01" db="EMBL/GenBank/DDBJ databases">
        <title>Biogeographic distribution of Paracoccus.</title>
        <authorList>
            <person name="Hollensteiner J."/>
            <person name="Leineberger J."/>
            <person name="Brinkhoff T."/>
            <person name="Daniel R."/>
        </authorList>
    </citation>
    <scope>NUCLEOTIDE SEQUENCE [LARGE SCALE GENOMIC DNA]</scope>
    <source>
        <strain evidence="6 7">LMG25392</strain>
    </source>
</reference>
<evidence type="ECO:0000313" key="7">
    <source>
        <dbReference type="Proteomes" id="UP001218412"/>
    </source>
</evidence>
<dbReference type="EMBL" id="CP067134">
    <property type="protein sequence ID" value="WCR10650.1"/>
    <property type="molecule type" value="Genomic_DNA"/>
</dbReference>
<evidence type="ECO:0000256" key="4">
    <source>
        <dbReference type="ARBA" id="ARBA00023239"/>
    </source>
</evidence>
<evidence type="ECO:0000313" key="6">
    <source>
        <dbReference type="EMBL" id="WCR10650.1"/>
    </source>
</evidence>
<gene>
    <name evidence="6" type="ORF">JHW45_16670</name>
</gene>
<dbReference type="PANTHER" id="PTHR33337">
    <property type="entry name" value="GFA DOMAIN-CONTAINING PROTEIN"/>
    <property type="match status" value="1"/>
</dbReference>
<feature type="domain" description="CENP-V/GFA" evidence="5">
    <location>
        <begin position="5"/>
        <end position="108"/>
    </location>
</feature>
<protein>
    <submittedName>
        <fullName evidence="6">GFA family protein</fullName>
    </submittedName>
</protein>
<evidence type="ECO:0000256" key="2">
    <source>
        <dbReference type="ARBA" id="ARBA00022723"/>
    </source>
</evidence>
<evidence type="ECO:0000256" key="3">
    <source>
        <dbReference type="ARBA" id="ARBA00022833"/>
    </source>
</evidence>
<dbReference type="Proteomes" id="UP001218412">
    <property type="component" value="Chromosome"/>
</dbReference>
<accession>A0ABY7SUC6</accession>
<comment type="similarity">
    <text evidence="1">Belongs to the Gfa family.</text>
</comment>
<keyword evidence="3" id="KW-0862">Zinc</keyword>
<dbReference type="Gene3D" id="3.90.1590.10">
    <property type="entry name" value="glutathione-dependent formaldehyde- activating enzyme (gfa)"/>
    <property type="match status" value="1"/>
</dbReference>
<proteinExistence type="inferred from homology"/>
<dbReference type="RefSeq" id="WP_272858716.1">
    <property type="nucleotide sequence ID" value="NZ_CP067134.1"/>
</dbReference>
<keyword evidence="2" id="KW-0479">Metal-binding</keyword>
<name>A0ABY7SUC6_9RHOB</name>
<dbReference type="PANTHER" id="PTHR33337:SF40">
    <property type="entry name" value="CENP-V_GFA DOMAIN-CONTAINING PROTEIN-RELATED"/>
    <property type="match status" value="1"/>
</dbReference>